<evidence type="ECO:0008006" key="4">
    <source>
        <dbReference type="Google" id="ProtNLM"/>
    </source>
</evidence>
<keyword evidence="3" id="KW-1185">Reference proteome</keyword>
<keyword evidence="1" id="KW-0472">Membrane</keyword>
<reference evidence="2 3" key="1">
    <citation type="submission" date="2016-06" db="EMBL/GenBank/DDBJ databases">
        <title>Genome sequence of Porphyrobacter dokdonensis DSW-74.</title>
        <authorList>
            <person name="Kim J.F."/>
            <person name="Song J.Y."/>
        </authorList>
    </citation>
    <scope>NUCLEOTIDE SEQUENCE [LARGE SCALE GENOMIC DNA]</scope>
    <source>
        <strain evidence="2 3">DSW-74</strain>
    </source>
</reference>
<sequence>MNHLSISDVRAIVVSCVAATTLTLAAIPVVAQNSGPAMFRTLTKGAWTIKFRDGASDRKICLRTGQELVQLRHRDAGCSQFLVEDGATKVTVQYTCPGNGYGRTSIRRETPTLVQLESQGIEGGLPFQLVAEARRTGSC</sequence>
<protein>
    <recommendedName>
        <fullName evidence="4">DUF3617 domain-containing protein</fullName>
    </recommendedName>
</protein>
<dbReference type="Proteomes" id="UP000092484">
    <property type="component" value="Unassembled WGS sequence"/>
</dbReference>
<evidence type="ECO:0000313" key="3">
    <source>
        <dbReference type="Proteomes" id="UP000092484"/>
    </source>
</evidence>
<proteinExistence type="predicted"/>
<name>A0A1A7BDJ4_9SPHN</name>
<evidence type="ECO:0000256" key="1">
    <source>
        <dbReference type="SAM" id="Phobius"/>
    </source>
</evidence>
<feature type="transmembrane region" description="Helical" evidence="1">
    <location>
        <begin position="12"/>
        <end position="31"/>
    </location>
</feature>
<dbReference type="PATRIC" id="fig|1300349.4.peg.2863"/>
<keyword evidence="1" id="KW-0812">Transmembrane</keyword>
<evidence type="ECO:0000313" key="2">
    <source>
        <dbReference type="EMBL" id="OBV09821.1"/>
    </source>
</evidence>
<keyword evidence="1" id="KW-1133">Transmembrane helix</keyword>
<dbReference type="STRING" id="1300349.I603_2872"/>
<dbReference type="AlphaFoldDB" id="A0A1A7BDJ4"/>
<organism evidence="2 3">
    <name type="scientific">Erythrobacter dokdonensis DSW-74</name>
    <dbReference type="NCBI Taxonomy" id="1300349"/>
    <lineage>
        <taxon>Bacteria</taxon>
        <taxon>Pseudomonadati</taxon>
        <taxon>Pseudomonadota</taxon>
        <taxon>Alphaproteobacteria</taxon>
        <taxon>Sphingomonadales</taxon>
        <taxon>Erythrobacteraceae</taxon>
        <taxon>Erythrobacter/Porphyrobacter group</taxon>
        <taxon>Erythrobacter</taxon>
    </lineage>
</organism>
<comment type="caution">
    <text evidence="2">The sequence shown here is derived from an EMBL/GenBank/DDBJ whole genome shotgun (WGS) entry which is preliminary data.</text>
</comment>
<accession>A0A1A7BDJ4</accession>
<dbReference type="EMBL" id="LZYB01000010">
    <property type="protein sequence ID" value="OBV09821.1"/>
    <property type="molecule type" value="Genomic_DNA"/>
</dbReference>
<gene>
    <name evidence="2" type="ORF">I603_2872</name>
</gene>